<proteinExistence type="predicted"/>
<feature type="transmembrane region" description="Helical" evidence="1">
    <location>
        <begin position="259"/>
        <end position="278"/>
    </location>
</feature>
<feature type="transmembrane region" description="Helical" evidence="1">
    <location>
        <begin position="340"/>
        <end position="360"/>
    </location>
</feature>
<reference evidence="2 3" key="1">
    <citation type="submission" date="2024-09" db="EMBL/GenBank/DDBJ databases">
        <authorList>
            <person name="Ruan L."/>
        </authorList>
    </citation>
    <scope>NUCLEOTIDE SEQUENCE [LARGE SCALE GENOMIC DNA]</scope>
    <source>
        <strain evidence="2 3">D33</strain>
    </source>
</reference>
<dbReference type="Proteomes" id="UP001580407">
    <property type="component" value="Unassembled WGS sequence"/>
</dbReference>
<dbReference type="RefSeq" id="WP_375527962.1">
    <property type="nucleotide sequence ID" value="NZ_JBHILM010000038.1"/>
</dbReference>
<dbReference type="PANTHER" id="PTHR30282:SF0">
    <property type="entry name" value="P-AMINOBENZOYL-GLUTAMATE TRANSPORT PROTEIN"/>
    <property type="match status" value="1"/>
</dbReference>
<evidence type="ECO:0000313" key="3">
    <source>
        <dbReference type="Proteomes" id="UP001580407"/>
    </source>
</evidence>
<feature type="transmembrane region" description="Helical" evidence="1">
    <location>
        <begin position="413"/>
        <end position="432"/>
    </location>
</feature>
<evidence type="ECO:0000256" key="1">
    <source>
        <dbReference type="SAM" id="Phobius"/>
    </source>
</evidence>
<dbReference type="EMBL" id="JBHILM010000038">
    <property type="protein sequence ID" value="MFB5684245.1"/>
    <property type="molecule type" value="Genomic_DNA"/>
</dbReference>
<name>A0ABV5BEV0_9BACL</name>
<feature type="transmembrane region" description="Helical" evidence="1">
    <location>
        <begin position="28"/>
        <end position="48"/>
    </location>
</feature>
<evidence type="ECO:0000313" key="2">
    <source>
        <dbReference type="EMBL" id="MFB5684245.1"/>
    </source>
</evidence>
<sequence length="505" mass="55015">MVKAAGTEENAGLFKWVEKVGNKLPNPFLLFIYLIAILMVSTLVLSWFKASAYNPITGEQVHVKNLLSREGIQWMLPNIVQNFASFKPLASILALVMGIGLAEKVRLLEAVMRKMAVRVNARFASYIVIFIAFMSHVSSDAALVIMPPLGALMFLAVGRHPVAGLIAAIAGVGAGFTANILIVTTDVLLSGISTEVAASIDPNTGVTVLDNWYFMSASVIVLTLIAGFMTDKFLEPRLGRYEGEQPYKLEAPTPEENKALRAAGIAALIFIVIMALLVVPANGVLRNPDTGSVMGSPFLSGIVPIILLFFVTVAITYGIKMKVIRTQNDIPGLLMEPIKTMAGFIVMVFPLSQFVAFFNWSNMGQFIALTITDLLEKTGINGIPVIIGLVFLSALLTMFIASGSAIWSILAPVFIPMMMLLGFHPAFTQMIFRVSDSVIIPLAPVSPFVPLFVGFLQEYRKDAKLGTYYSLILPYSIAFFAAWTLMVIIWYLFNLPLGPGAHPRL</sequence>
<dbReference type="Pfam" id="PF03806">
    <property type="entry name" value="ABG_transport"/>
    <property type="match status" value="1"/>
</dbReference>
<gene>
    <name evidence="2" type="ORF">ACE3NQ_25420</name>
</gene>
<feature type="transmembrane region" description="Helical" evidence="1">
    <location>
        <begin position="165"/>
        <end position="192"/>
    </location>
</feature>
<keyword evidence="3" id="KW-1185">Reference proteome</keyword>
<accession>A0ABV5BEV0</accession>
<feature type="transmembrane region" description="Helical" evidence="1">
    <location>
        <begin position="115"/>
        <end position="135"/>
    </location>
</feature>
<feature type="transmembrane region" description="Helical" evidence="1">
    <location>
        <begin position="438"/>
        <end position="456"/>
    </location>
</feature>
<dbReference type="PANTHER" id="PTHR30282">
    <property type="entry name" value="P-AMINOBENZOYL GLUTAMATE TRANSPORTER"/>
    <property type="match status" value="1"/>
</dbReference>
<comment type="caution">
    <text evidence="2">The sequence shown here is derived from an EMBL/GenBank/DDBJ whole genome shotgun (WGS) entry which is preliminary data.</text>
</comment>
<dbReference type="InterPro" id="IPR004697">
    <property type="entry name" value="AbgT"/>
</dbReference>
<feature type="transmembrane region" description="Helical" evidence="1">
    <location>
        <begin position="212"/>
        <end position="230"/>
    </location>
</feature>
<keyword evidence="1" id="KW-0472">Membrane</keyword>
<organism evidence="2 3">
    <name type="scientific">Paenibacillus terreus</name>
    <dbReference type="NCBI Taxonomy" id="1387834"/>
    <lineage>
        <taxon>Bacteria</taxon>
        <taxon>Bacillati</taxon>
        <taxon>Bacillota</taxon>
        <taxon>Bacilli</taxon>
        <taxon>Bacillales</taxon>
        <taxon>Paenibacillaceae</taxon>
        <taxon>Paenibacillus</taxon>
    </lineage>
</organism>
<feature type="transmembrane region" description="Helical" evidence="1">
    <location>
        <begin position="84"/>
        <end position="103"/>
    </location>
</feature>
<feature type="transmembrane region" description="Helical" evidence="1">
    <location>
        <begin position="468"/>
        <end position="493"/>
    </location>
</feature>
<feature type="transmembrane region" description="Helical" evidence="1">
    <location>
        <begin position="298"/>
        <end position="319"/>
    </location>
</feature>
<protein>
    <submittedName>
        <fullName evidence="2">AbgT family transporter</fullName>
    </submittedName>
</protein>
<keyword evidence="1" id="KW-1133">Transmembrane helix</keyword>
<feature type="transmembrane region" description="Helical" evidence="1">
    <location>
        <begin position="380"/>
        <end position="401"/>
    </location>
</feature>
<keyword evidence="1" id="KW-0812">Transmembrane</keyword>